<evidence type="ECO:0000256" key="4">
    <source>
        <dbReference type="SAM" id="MobiDB-lite"/>
    </source>
</evidence>
<feature type="compositionally biased region" description="Polar residues" evidence="4">
    <location>
        <begin position="241"/>
        <end position="256"/>
    </location>
</feature>
<dbReference type="PANTHER" id="PTHR32089:SF112">
    <property type="entry name" value="LYSOZYME-LIKE PROTEIN-RELATED"/>
    <property type="match status" value="1"/>
</dbReference>
<dbReference type="Pfam" id="PF05227">
    <property type="entry name" value="CHASE3"/>
    <property type="match status" value="1"/>
</dbReference>
<dbReference type="SUPFAM" id="SSF58104">
    <property type="entry name" value="Methyl-accepting chemotaxis protein (MCP) signaling domain"/>
    <property type="match status" value="1"/>
</dbReference>
<accession>A0ABW7C760</accession>
<proteinExistence type="inferred from homology"/>
<sequence length="488" mass="52882">MNSPLKDNRHWRLRYQISLGYAMPIALSIIATTVVLNNVQSVREQQATFNRVTQVEEKIGLLGFNAQTISRATRGYLLDQNPVSITSFDQARRNADKAMTDLEAIVVDARQRETLGELKRDLAQLISINEKLLTIARQKPAEAIVEWKRDGGRQAIQSVERLVEILRSRQSELVDKTLKDQNDALTALSNISLLTTGLAVLGSTVLGIWIVVAVSRQMFEVSSSLAASSSEIAATVEQQERTSSAQAASVNETTATMDELSASSRQSAEQAESAAAASQRVLHLVEDGNRTVGQTLESMTEMRMQMNAIAQQISQLSSQAAQIGSITQLVTDVANQTNMLALNAAVEAVRAGEHGKGFSVVAAEIRKLADRSKESAQKIDGLVTEIQGAIDTTVMATEEGSKRVEVGLTASQQTAGAFDEVARAIDMVVVSNQQISLNIRQQAIAVDQVVQAMNALNQGAKQTAEGIAQTRIGTRRLEEAARDLQEMV</sequence>
<gene>
    <name evidence="7" type="ORF">VPK24_05180</name>
</gene>
<feature type="compositionally biased region" description="Low complexity" evidence="4">
    <location>
        <begin position="261"/>
        <end position="272"/>
    </location>
</feature>
<feature type="region of interest" description="Disordered" evidence="4">
    <location>
        <begin position="237"/>
        <end position="272"/>
    </location>
</feature>
<dbReference type="SMART" id="SM00283">
    <property type="entry name" value="MA"/>
    <property type="match status" value="1"/>
</dbReference>
<feature type="transmembrane region" description="Helical" evidence="5">
    <location>
        <begin position="21"/>
        <end position="39"/>
    </location>
</feature>
<name>A0ABW7C760_9CYAN</name>
<dbReference type="Pfam" id="PF00015">
    <property type="entry name" value="MCPsignal"/>
    <property type="match status" value="1"/>
</dbReference>
<evidence type="ECO:0000313" key="8">
    <source>
        <dbReference type="Proteomes" id="UP001604335"/>
    </source>
</evidence>
<comment type="caution">
    <text evidence="7">The sequence shown here is derived from an EMBL/GenBank/DDBJ whole genome shotgun (WGS) entry which is preliminary data.</text>
</comment>
<evidence type="ECO:0000256" key="1">
    <source>
        <dbReference type="ARBA" id="ARBA00023224"/>
    </source>
</evidence>
<evidence type="ECO:0000259" key="6">
    <source>
        <dbReference type="PROSITE" id="PS50111"/>
    </source>
</evidence>
<dbReference type="PRINTS" id="PR00260">
    <property type="entry name" value="CHEMTRNSDUCR"/>
</dbReference>
<dbReference type="PROSITE" id="PS50111">
    <property type="entry name" value="CHEMOTAXIS_TRANSDUC_2"/>
    <property type="match status" value="1"/>
</dbReference>
<evidence type="ECO:0000313" key="7">
    <source>
        <dbReference type="EMBL" id="MFG3817020.1"/>
    </source>
</evidence>
<dbReference type="InterPro" id="IPR004090">
    <property type="entry name" value="Chemotax_Me-accpt_rcpt"/>
</dbReference>
<dbReference type="InterPro" id="IPR007891">
    <property type="entry name" value="CHASE3"/>
</dbReference>
<feature type="domain" description="Methyl-accepting transducer" evidence="6">
    <location>
        <begin position="221"/>
        <end position="457"/>
    </location>
</feature>
<evidence type="ECO:0000256" key="3">
    <source>
        <dbReference type="PROSITE-ProRule" id="PRU00284"/>
    </source>
</evidence>
<keyword evidence="5" id="KW-0472">Membrane</keyword>
<reference evidence="8" key="1">
    <citation type="journal article" date="2024" name="Algal Res.">
        <title>Biochemical, toxicological and genomic investigation of a high-biomass producing Limnothrix strain isolated from Italian shallow drinking water reservoir.</title>
        <authorList>
            <person name="Simonazzi M."/>
            <person name="Shishido T.K."/>
            <person name="Delbaje E."/>
            <person name="Wahlsten M."/>
            <person name="Fewer D.P."/>
            <person name="Sivonen K."/>
            <person name="Pezzolesi L."/>
            <person name="Pistocchi R."/>
        </authorList>
    </citation>
    <scope>NUCLEOTIDE SEQUENCE [LARGE SCALE GENOMIC DNA]</scope>
    <source>
        <strain evidence="8">LRLZ20PSL1</strain>
    </source>
</reference>
<evidence type="ECO:0000256" key="5">
    <source>
        <dbReference type="SAM" id="Phobius"/>
    </source>
</evidence>
<organism evidence="7 8">
    <name type="scientific">Limnothrix redekei LRLZ20PSL1</name>
    <dbReference type="NCBI Taxonomy" id="3112953"/>
    <lineage>
        <taxon>Bacteria</taxon>
        <taxon>Bacillati</taxon>
        <taxon>Cyanobacteriota</taxon>
        <taxon>Cyanophyceae</taxon>
        <taxon>Pseudanabaenales</taxon>
        <taxon>Pseudanabaenaceae</taxon>
        <taxon>Limnothrix</taxon>
    </lineage>
</organism>
<keyword evidence="5" id="KW-1133">Transmembrane helix</keyword>
<comment type="similarity">
    <text evidence="2">Belongs to the methyl-accepting chemotaxis (MCP) protein family.</text>
</comment>
<dbReference type="EMBL" id="JAZAQF010000028">
    <property type="protein sequence ID" value="MFG3817020.1"/>
    <property type="molecule type" value="Genomic_DNA"/>
</dbReference>
<keyword evidence="8" id="KW-1185">Reference proteome</keyword>
<keyword evidence="1 3" id="KW-0807">Transducer</keyword>
<keyword evidence="5" id="KW-0812">Transmembrane</keyword>
<protein>
    <submittedName>
        <fullName evidence="7">Methyl-accepting chemotaxis protein</fullName>
    </submittedName>
</protein>
<dbReference type="Proteomes" id="UP001604335">
    <property type="component" value="Unassembled WGS sequence"/>
</dbReference>
<dbReference type="PANTHER" id="PTHR32089">
    <property type="entry name" value="METHYL-ACCEPTING CHEMOTAXIS PROTEIN MCPB"/>
    <property type="match status" value="1"/>
</dbReference>
<evidence type="ECO:0000256" key="2">
    <source>
        <dbReference type="ARBA" id="ARBA00029447"/>
    </source>
</evidence>
<feature type="transmembrane region" description="Helical" evidence="5">
    <location>
        <begin position="191"/>
        <end position="214"/>
    </location>
</feature>
<dbReference type="Gene3D" id="1.10.287.950">
    <property type="entry name" value="Methyl-accepting chemotaxis protein"/>
    <property type="match status" value="1"/>
</dbReference>
<dbReference type="RefSeq" id="WP_393011039.1">
    <property type="nucleotide sequence ID" value="NZ_JAZAQF010000028.1"/>
</dbReference>
<dbReference type="InterPro" id="IPR004089">
    <property type="entry name" value="MCPsignal_dom"/>
</dbReference>